<feature type="region of interest" description="Disordered" evidence="1">
    <location>
        <begin position="493"/>
        <end position="512"/>
    </location>
</feature>
<evidence type="ECO:0008006" key="4">
    <source>
        <dbReference type="Google" id="ProtNLM"/>
    </source>
</evidence>
<dbReference type="EMBL" id="JAHZUY010000003">
    <property type="protein sequence ID" value="MBW8268295.1"/>
    <property type="molecule type" value="Genomic_DNA"/>
</dbReference>
<protein>
    <recommendedName>
        <fullName evidence="4">TerL</fullName>
    </recommendedName>
</protein>
<gene>
    <name evidence="2" type="ORF">K1J50_02225</name>
</gene>
<sequence>MGFALHYRPPGPVARDFLRHRPAAAGEELPIDGIVGPIGSGKTGSCIMRMFLHATEQPPGADGWRRSRWVVVRNTNPMLETTTIPSVLDWFPESVFGRFNWSPPYSYMIRLPEARIELELWFIPLDRPEQVRNLLSMEVTGAWVNEAREVPREILIGLRRRCGRYPSLRSGAKPGWAGVIFDTNAPEDDLHYLALWAGWSEPPDWMDPMTRQLMARPEGVTIFVQPPGLFPVRDERGRVVRFDDNPAAENLQNLRPGYYRAQLSGSTVDEVLNLICVEVRKGQAARPVHPQFHRETHVAPRPIGWDPQARSCLIGMDFARNPATVLAQEVGGQLRFVREWIGQNISVEMFVRNHVVPALNAEYPGWAEHLRGWGDPSGGNRTGGDDSTAFTHARKEGLPLVRAWTNDPDERRAALERRLTRMVDGAPAAIFCPRGCPTLISGLAGGFRYRRIQVEGTLDRYAEEVEKNIYSHICEAAEYLVLGLDRRGVRGAEEQRRAAARGPGTPNGRTRVDPLAMARLSGRLRGWRGAEPRP</sequence>
<reference evidence="2 3" key="1">
    <citation type="submission" date="2021-08" db="EMBL/GenBank/DDBJ databases">
        <title>Caldovatus sediminis gen. nov., sp. nov., a moderately thermophilic bacterium isolated from a hot spring.</title>
        <authorList>
            <person name="Hu C.-J."/>
            <person name="Li W.-J."/>
            <person name="Xian W.-D."/>
        </authorList>
    </citation>
    <scope>NUCLEOTIDE SEQUENCE [LARGE SCALE GENOMIC DNA]</scope>
    <source>
        <strain evidence="2 3">SYSU G05006</strain>
    </source>
</reference>
<evidence type="ECO:0000313" key="3">
    <source>
        <dbReference type="Proteomes" id="UP001519924"/>
    </source>
</evidence>
<dbReference type="RefSeq" id="WP_220115802.1">
    <property type="nucleotide sequence ID" value="NZ_JAHZUY010000003.1"/>
</dbReference>
<keyword evidence="3" id="KW-1185">Reference proteome</keyword>
<accession>A0ABS7EY60</accession>
<dbReference type="InterPro" id="IPR027417">
    <property type="entry name" value="P-loop_NTPase"/>
</dbReference>
<proteinExistence type="predicted"/>
<comment type="caution">
    <text evidence="2">The sequence shown here is derived from an EMBL/GenBank/DDBJ whole genome shotgun (WGS) entry which is preliminary data.</text>
</comment>
<evidence type="ECO:0000313" key="2">
    <source>
        <dbReference type="EMBL" id="MBW8268295.1"/>
    </source>
</evidence>
<dbReference type="Proteomes" id="UP001519924">
    <property type="component" value="Unassembled WGS sequence"/>
</dbReference>
<evidence type="ECO:0000256" key="1">
    <source>
        <dbReference type="SAM" id="MobiDB-lite"/>
    </source>
</evidence>
<organism evidence="2 3">
    <name type="scientific">Caldovatus aquaticus</name>
    <dbReference type="NCBI Taxonomy" id="2865671"/>
    <lineage>
        <taxon>Bacteria</taxon>
        <taxon>Pseudomonadati</taxon>
        <taxon>Pseudomonadota</taxon>
        <taxon>Alphaproteobacteria</taxon>
        <taxon>Acetobacterales</taxon>
        <taxon>Roseomonadaceae</taxon>
        <taxon>Caldovatus</taxon>
    </lineage>
</organism>
<name>A0ABS7EY60_9PROT</name>
<dbReference type="Gene3D" id="3.40.50.300">
    <property type="entry name" value="P-loop containing nucleotide triphosphate hydrolases"/>
    <property type="match status" value="1"/>
</dbReference>